<reference evidence="2" key="1">
    <citation type="journal article" date="2019" name="Int. J. Syst. Evol. Microbiol.">
        <title>The Global Catalogue of Microorganisms (GCM) 10K type strain sequencing project: providing services to taxonomists for standard genome sequencing and annotation.</title>
        <authorList>
            <consortium name="The Broad Institute Genomics Platform"/>
            <consortium name="The Broad Institute Genome Sequencing Center for Infectious Disease"/>
            <person name="Wu L."/>
            <person name="Ma J."/>
        </authorList>
    </citation>
    <scope>NUCLEOTIDE SEQUENCE [LARGE SCALE GENOMIC DNA]</scope>
    <source>
        <strain evidence="2">NBRC 103632</strain>
    </source>
</reference>
<evidence type="ECO:0000313" key="1">
    <source>
        <dbReference type="EMBL" id="MFC4594590.1"/>
    </source>
</evidence>
<dbReference type="Proteomes" id="UP001595957">
    <property type="component" value="Unassembled WGS sequence"/>
</dbReference>
<name>A0ABV9F1K2_9SPHN</name>
<proteinExistence type="predicted"/>
<organism evidence="1 2">
    <name type="scientific">Sphingobium tyrosinilyticum</name>
    <dbReference type="NCBI Taxonomy" id="2715436"/>
    <lineage>
        <taxon>Bacteria</taxon>
        <taxon>Pseudomonadati</taxon>
        <taxon>Pseudomonadota</taxon>
        <taxon>Alphaproteobacteria</taxon>
        <taxon>Sphingomonadales</taxon>
        <taxon>Sphingomonadaceae</taxon>
        <taxon>Sphingobium</taxon>
    </lineage>
</organism>
<comment type="caution">
    <text evidence="1">The sequence shown here is derived from an EMBL/GenBank/DDBJ whole genome shotgun (WGS) entry which is preliminary data.</text>
</comment>
<gene>
    <name evidence="1" type="ORF">ACFO3E_10390</name>
</gene>
<accession>A0ABV9F1K2</accession>
<dbReference type="EMBL" id="JBHSFZ010000020">
    <property type="protein sequence ID" value="MFC4594590.1"/>
    <property type="molecule type" value="Genomic_DNA"/>
</dbReference>
<protein>
    <submittedName>
        <fullName evidence="1">Uncharacterized protein</fullName>
    </submittedName>
</protein>
<keyword evidence="2" id="KW-1185">Reference proteome</keyword>
<dbReference type="RefSeq" id="WP_380804490.1">
    <property type="nucleotide sequence ID" value="NZ_JBHSFZ010000020.1"/>
</dbReference>
<sequence length="76" mass="8407">MSRHDIVFQPPTTNRSRALPTLVLWTSIMPIGYSFITTGRAKPDRSPLINFRPASARHRSVLATATPVSSQAAKYP</sequence>
<evidence type="ECO:0000313" key="2">
    <source>
        <dbReference type="Proteomes" id="UP001595957"/>
    </source>
</evidence>